<evidence type="ECO:0000256" key="1">
    <source>
        <dbReference type="ARBA" id="ARBA00005536"/>
    </source>
</evidence>
<feature type="compositionally biased region" description="Basic and acidic residues" evidence="2">
    <location>
        <begin position="284"/>
        <end position="295"/>
    </location>
</feature>
<comment type="caution">
    <text evidence="3">The sequence shown here is derived from an EMBL/GenBank/DDBJ whole genome shotgun (WGS) entry which is preliminary data.</text>
</comment>
<proteinExistence type="inferred from homology"/>
<dbReference type="AlphaFoldDB" id="A0AAV1R128"/>
<sequence>MGKKLDAILGRTFKAYKFKAVASLAISRIAIFKHQRQVRCNQARSDVVQLLEQGHHDRALLRVEHVIKDQNMLDVYVMTEGYCNLLIERLHLIEQEKLVSVFNQACPEELREAISGLLYASTRFGDFPELQEIRTTFTSRYGKEFVASAVELRNHCRVNPQMIQKLSTRQPEFERRMKVLKEIASENSIVLQLEESSSTTTEENLNFNKNQNQAQTETLTSSGGTKLGDDLQMLPEAIEKDGLSDSAHARKKYRDVADAAQTAFESAAYAAAAARAAVELSRSGPHDPDNHDNQNSHKRGRNVSHKDKPIQIEPQLKNQEIHHKNEAVNANTQETLKVNAMSLEAEDPTK</sequence>
<dbReference type="PANTHER" id="PTHR12161:SF16">
    <property type="entry name" value="REGULATOR OF VPS4 ACTIVITY IN THE MVB PATHWAY PROTEIN"/>
    <property type="match status" value="1"/>
</dbReference>
<evidence type="ECO:0000256" key="2">
    <source>
        <dbReference type="SAM" id="MobiDB-lite"/>
    </source>
</evidence>
<dbReference type="PANTHER" id="PTHR12161">
    <property type="entry name" value="IST1 FAMILY MEMBER"/>
    <property type="match status" value="1"/>
</dbReference>
<accession>A0AAV1R128</accession>
<keyword evidence="4" id="KW-1185">Reference proteome</keyword>
<dbReference type="EMBL" id="CAWUPB010000851">
    <property type="protein sequence ID" value="CAK7326549.1"/>
    <property type="molecule type" value="Genomic_DNA"/>
</dbReference>
<feature type="compositionally biased region" description="Polar residues" evidence="2">
    <location>
        <begin position="204"/>
        <end position="224"/>
    </location>
</feature>
<dbReference type="Gene3D" id="1.20.1260.60">
    <property type="entry name" value="Vacuolar protein sorting-associated protein Ist1"/>
    <property type="match status" value="1"/>
</dbReference>
<dbReference type="InterPro" id="IPR005061">
    <property type="entry name" value="Ist1"/>
</dbReference>
<dbReference type="GO" id="GO:0015031">
    <property type="term" value="P:protein transport"/>
    <property type="evidence" value="ECO:0007669"/>
    <property type="project" value="InterPro"/>
</dbReference>
<name>A0AAV1R128_9ROSI</name>
<dbReference type="Proteomes" id="UP001314170">
    <property type="component" value="Unassembled WGS sequence"/>
</dbReference>
<evidence type="ECO:0000313" key="4">
    <source>
        <dbReference type="Proteomes" id="UP001314170"/>
    </source>
</evidence>
<feature type="region of interest" description="Disordered" evidence="2">
    <location>
        <begin position="195"/>
        <end position="229"/>
    </location>
</feature>
<dbReference type="Pfam" id="PF03398">
    <property type="entry name" value="Ist1"/>
    <property type="match status" value="1"/>
</dbReference>
<comment type="similarity">
    <text evidence="1">Belongs to the IST1 family.</text>
</comment>
<organism evidence="3 4">
    <name type="scientific">Dovyalis caffra</name>
    <dbReference type="NCBI Taxonomy" id="77055"/>
    <lineage>
        <taxon>Eukaryota</taxon>
        <taxon>Viridiplantae</taxon>
        <taxon>Streptophyta</taxon>
        <taxon>Embryophyta</taxon>
        <taxon>Tracheophyta</taxon>
        <taxon>Spermatophyta</taxon>
        <taxon>Magnoliopsida</taxon>
        <taxon>eudicotyledons</taxon>
        <taxon>Gunneridae</taxon>
        <taxon>Pentapetalae</taxon>
        <taxon>rosids</taxon>
        <taxon>fabids</taxon>
        <taxon>Malpighiales</taxon>
        <taxon>Salicaceae</taxon>
        <taxon>Flacourtieae</taxon>
        <taxon>Dovyalis</taxon>
    </lineage>
</organism>
<reference evidence="3 4" key="1">
    <citation type="submission" date="2024-01" db="EMBL/GenBank/DDBJ databases">
        <authorList>
            <person name="Waweru B."/>
        </authorList>
    </citation>
    <scope>NUCLEOTIDE SEQUENCE [LARGE SCALE GENOMIC DNA]</scope>
</reference>
<protein>
    <submittedName>
        <fullName evidence="3">Uncharacterized protein</fullName>
    </submittedName>
</protein>
<gene>
    <name evidence="3" type="ORF">DCAF_LOCUS4251</name>
</gene>
<feature type="region of interest" description="Disordered" evidence="2">
    <location>
        <begin position="279"/>
        <end position="350"/>
    </location>
</feature>
<dbReference type="FunFam" id="1.20.1260.60:FF:000002">
    <property type="entry name" value="Vacuolar protein sorting-associated protein IST1"/>
    <property type="match status" value="1"/>
</dbReference>
<dbReference type="InterPro" id="IPR042277">
    <property type="entry name" value="IST1-like"/>
</dbReference>
<evidence type="ECO:0000313" key="3">
    <source>
        <dbReference type="EMBL" id="CAK7326549.1"/>
    </source>
</evidence>